<dbReference type="EMBL" id="BAABFR010000074">
    <property type="protein sequence ID" value="GAA4399858.1"/>
    <property type="molecule type" value="Genomic_DNA"/>
</dbReference>
<accession>A0ABP8K3F3</accession>
<name>A0ABP8K3F3_9ACTN</name>
<keyword evidence="1" id="KW-0479">Metal-binding</keyword>
<keyword evidence="3" id="KW-0460">Magnesium</keyword>
<gene>
    <name evidence="4" type="ORF">GCM10023147_37880</name>
</gene>
<dbReference type="PANTHER" id="PTHR20854">
    <property type="entry name" value="INOSITOL MONOPHOSPHATASE"/>
    <property type="match status" value="1"/>
</dbReference>
<protein>
    <submittedName>
        <fullName evidence="4">Inositol monophosphatase</fullName>
    </submittedName>
</protein>
<dbReference type="SUPFAM" id="SSF56655">
    <property type="entry name" value="Carbohydrate phosphatase"/>
    <property type="match status" value="1"/>
</dbReference>
<evidence type="ECO:0000256" key="2">
    <source>
        <dbReference type="ARBA" id="ARBA00022801"/>
    </source>
</evidence>
<dbReference type="RefSeq" id="WP_344998921.1">
    <property type="nucleotide sequence ID" value="NZ_BAABFR010000074.1"/>
</dbReference>
<evidence type="ECO:0000256" key="3">
    <source>
        <dbReference type="ARBA" id="ARBA00022842"/>
    </source>
</evidence>
<dbReference type="Pfam" id="PF00459">
    <property type="entry name" value="Inositol_P"/>
    <property type="match status" value="1"/>
</dbReference>
<evidence type="ECO:0000313" key="4">
    <source>
        <dbReference type="EMBL" id="GAA4399858.1"/>
    </source>
</evidence>
<keyword evidence="5" id="KW-1185">Reference proteome</keyword>
<evidence type="ECO:0000256" key="1">
    <source>
        <dbReference type="ARBA" id="ARBA00022723"/>
    </source>
</evidence>
<dbReference type="Gene3D" id="3.30.540.10">
    <property type="entry name" value="Fructose-1,6-Bisphosphatase, subunit A, domain 1"/>
    <property type="match status" value="1"/>
</dbReference>
<dbReference type="InterPro" id="IPR000760">
    <property type="entry name" value="Inositol_monophosphatase-like"/>
</dbReference>
<dbReference type="PANTHER" id="PTHR20854:SF4">
    <property type="entry name" value="INOSITOL-1-MONOPHOSPHATASE-RELATED"/>
    <property type="match status" value="1"/>
</dbReference>
<comment type="caution">
    <text evidence="4">The sequence shown here is derived from an EMBL/GenBank/DDBJ whole genome shotgun (WGS) entry which is preliminary data.</text>
</comment>
<sequence>MTLPLGLTSDPDALIAAATAVLDDAAPRFVEGLGAPATVDKGPADFATDLDLELERRISGAIADATGIPVHGEEFGGPAVDQGSVWVLDPIDGTFNYSVGYPACGILLGLLHDGLPVAGLAWFPLNGDRFAGRVGGGVTNNGERLPQLQRKTLADTMIACGSFSRGTRGRFPGDYRFAVIGEVSRAVSRIRLFGSTGVDMAYTASGALGGAVCFGHHPWDNAAGVALTLAAGGTVTDLAGRGWHAGSDSALLGAPGVYEELYEVVRSAGEPGDYRDAGAREGAER</sequence>
<proteinExistence type="predicted"/>
<dbReference type="InterPro" id="IPR020583">
    <property type="entry name" value="Inositol_monoP_metal-BS"/>
</dbReference>
<reference evidence="5" key="1">
    <citation type="journal article" date="2019" name="Int. J. Syst. Evol. Microbiol.">
        <title>The Global Catalogue of Microorganisms (GCM) 10K type strain sequencing project: providing services to taxonomists for standard genome sequencing and annotation.</title>
        <authorList>
            <consortium name="The Broad Institute Genomics Platform"/>
            <consortium name="The Broad Institute Genome Sequencing Center for Infectious Disease"/>
            <person name="Wu L."/>
            <person name="Ma J."/>
        </authorList>
    </citation>
    <scope>NUCLEOTIDE SEQUENCE [LARGE SCALE GENOMIC DNA]</scope>
    <source>
        <strain evidence="5">JCM 17688</strain>
    </source>
</reference>
<organism evidence="4 5">
    <name type="scientific">Tsukamurella soli</name>
    <dbReference type="NCBI Taxonomy" id="644556"/>
    <lineage>
        <taxon>Bacteria</taxon>
        <taxon>Bacillati</taxon>
        <taxon>Actinomycetota</taxon>
        <taxon>Actinomycetes</taxon>
        <taxon>Mycobacteriales</taxon>
        <taxon>Tsukamurellaceae</taxon>
        <taxon>Tsukamurella</taxon>
    </lineage>
</organism>
<dbReference type="PROSITE" id="PS00629">
    <property type="entry name" value="IMP_1"/>
    <property type="match status" value="1"/>
</dbReference>
<dbReference type="Gene3D" id="3.40.190.80">
    <property type="match status" value="1"/>
</dbReference>
<evidence type="ECO:0000313" key="5">
    <source>
        <dbReference type="Proteomes" id="UP001500635"/>
    </source>
</evidence>
<keyword evidence="2" id="KW-0378">Hydrolase</keyword>
<dbReference type="CDD" id="cd01637">
    <property type="entry name" value="IMPase_like"/>
    <property type="match status" value="1"/>
</dbReference>
<dbReference type="PRINTS" id="PR00377">
    <property type="entry name" value="IMPHPHTASES"/>
</dbReference>
<dbReference type="Proteomes" id="UP001500635">
    <property type="component" value="Unassembled WGS sequence"/>
</dbReference>